<keyword evidence="2 5" id="KW-0812">Transmembrane</keyword>
<sequence length="189" mass="20848">MTTPSLVSVLSSVQTLFLLILCAIFPAGIADKINTTKIIACLIVTGGAVLVGFADFKPDDDKSGDKNRTSTSLFWLGNIFAVLSTIFYSSFIVINQRRYSRGIQRQNAWLELMNPREKPLNNLVKKQPEFAMVLALSGVFCLFLCWLPLPILHVTGVEPIPCEIYLDPRHCTNFTGPSIPVWAGLTSNA</sequence>
<name>A0ABD2PJ57_9PLAT</name>
<comment type="subcellular location">
    <subcellularLocation>
        <location evidence="1">Membrane</location>
        <topology evidence="1">Multi-pass membrane protein</topology>
    </subcellularLocation>
</comment>
<evidence type="ECO:0000256" key="4">
    <source>
        <dbReference type="ARBA" id="ARBA00023136"/>
    </source>
</evidence>
<evidence type="ECO:0000313" key="7">
    <source>
        <dbReference type="Proteomes" id="UP001626550"/>
    </source>
</evidence>
<feature type="transmembrane region" description="Helical" evidence="5">
    <location>
        <begin position="38"/>
        <end position="54"/>
    </location>
</feature>
<comment type="caution">
    <text evidence="6">The sequence shown here is derived from an EMBL/GenBank/DDBJ whole genome shotgun (WGS) entry which is preliminary data.</text>
</comment>
<dbReference type="Proteomes" id="UP001626550">
    <property type="component" value="Unassembled WGS sequence"/>
</dbReference>
<evidence type="ECO:0000256" key="3">
    <source>
        <dbReference type="ARBA" id="ARBA00022989"/>
    </source>
</evidence>
<dbReference type="EMBL" id="JBJKFK010008083">
    <property type="protein sequence ID" value="KAL3307179.1"/>
    <property type="molecule type" value="Genomic_DNA"/>
</dbReference>
<dbReference type="AlphaFoldDB" id="A0ABD2PJ57"/>
<gene>
    <name evidence="6" type="ORF">Ciccas_014314</name>
</gene>
<proteinExistence type="predicted"/>
<reference evidence="6 7" key="1">
    <citation type="submission" date="2024-11" db="EMBL/GenBank/DDBJ databases">
        <title>Adaptive evolution of stress response genes in parasites aligns with host niche diversity.</title>
        <authorList>
            <person name="Hahn C."/>
            <person name="Resl P."/>
        </authorList>
    </citation>
    <scope>NUCLEOTIDE SEQUENCE [LARGE SCALE GENOMIC DNA]</scope>
    <source>
        <strain evidence="6">EGGRZ-B1_66</strain>
        <tissue evidence="6">Body</tissue>
    </source>
</reference>
<dbReference type="PANTHER" id="PTHR23051">
    <property type="entry name" value="SOLUTE CARRIER FAMILY 35, MEMBER F5"/>
    <property type="match status" value="1"/>
</dbReference>
<dbReference type="PANTHER" id="PTHR23051:SF0">
    <property type="entry name" value="SOLUTE CARRIER FAMILY 35 MEMBER F5"/>
    <property type="match status" value="1"/>
</dbReference>
<evidence type="ECO:0000256" key="5">
    <source>
        <dbReference type="SAM" id="Phobius"/>
    </source>
</evidence>
<feature type="transmembrane region" description="Helical" evidence="5">
    <location>
        <begin position="130"/>
        <end position="149"/>
    </location>
</feature>
<feature type="transmembrane region" description="Helical" evidence="5">
    <location>
        <begin position="74"/>
        <end position="94"/>
    </location>
</feature>
<accession>A0ABD2PJ57</accession>
<keyword evidence="4 5" id="KW-0472">Membrane</keyword>
<evidence type="ECO:0000256" key="2">
    <source>
        <dbReference type="ARBA" id="ARBA00022692"/>
    </source>
</evidence>
<organism evidence="6 7">
    <name type="scientific">Cichlidogyrus casuarinus</name>
    <dbReference type="NCBI Taxonomy" id="1844966"/>
    <lineage>
        <taxon>Eukaryota</taxon>
        <taxon>Metazoa</taxon>
        <taxon>Spiralia</taxon>
        <taxon>Lophotrochozoa</taxon>
        <taxon>Platyhelminthes</taxon>
        <taxon>Monogenea</taxon>
        <taxon>Monopisthocotylea</taxon>
        <taxon>Dactylogyridea</taxon>
        <taxon>Ancyrocephalidae</taxon>
        <taxon>Cichlidogyrus</taxon>
    </lineage>
</organism>
<protein>
    <submittedName>
        <fullName evidence="6">Uncharacterized protein</fullName>
    </submittedName>
</protein>
<feature type="transmembrane region" description="Helical" evidence="5">
    <location>
        <begin position="6"/>
        <end position="26"/>
    </location>
</feature>
<feature type="non-terminal residue" evidence="6">
    <location>
        <position position="189"/>
    </location>
</feature>
<evidence type="ECO:0000313" key="6">
    <source>
        <dbReference type="EMBL" id="KAL3307179.1"/>
    </source>
</evidence>
<dbReference type="GO" id="GO:0016020">
    <property type="term" value="C:membrane"/>
    <property type="evidence" value="ECO:0007669"/>
    <property type="project" value="UniProtKB-SubCell"/>
</dbReference>
<keyword evidence="7" id="KW-1185">Reference proteome</keyword>
<evidence type="ECO:0000256" key="1">
    <source>
        <dbReference type="ARBA" id="ARBA00004141"/>
    </source>
</evidence>
<keyword evidence="3 5" id="KW-1133">Transmembrane helix</keyword>